<comment type="caution">
    <text evidence="3">The sequence shown here is derived from an EMBL/GenBank/DDBJ whole genome shotgun (WGS) entry which is preliminary data.</text>
</comment>
<gene>
    <name evidence="3" type="ORF">C7M84_014377</name>
</gene>
<dbReference type="AlphaFoldDB" id="A0A423STK6"/>
<dbReference type="STRING" id="6689.A0A423STK6"/>
<feature type="domain" description="PiggyBac transposable element-derived protein" evidence="2">
    <location>
        <begin position="109"/>
        <end position="462"/>
    </location>
</feature>
<dbReference type="PANTHER" id="PTHR46599:SF3">
    <property type="entry name" value="PIGGYBAC TRANSPOSABLE ELEMENT-DERIVED PROTEIN 4"/>
    <property type="match status" value="1"/>
</dbReference>
<evidence type="ECO:0000256" key="1">
    <source>
        <dbReference type="SAM" id="MobiDB-lite"/>
    </source>
</evidence>
<reference evidence="3 4" key="2">
    <citation type="submission" date="2019-01" db="EMBL/GenBank/DDBJ databases">
        <title>The decoding of complex shrimp genome reveals the adaptation for benthos swimmer, frequently molting mechanism and breeding impact on genome.</title>
        <authorList>
            <person name="Sun Y."/>
            <person name="Gao Y."/>
            <person name="Yu Y."/>
        </authorList>
    </citation>
    <scope>NUCLEOTIDE SEQUENCE [LARGE SCALE GENOMIC DNA]</scope>
    <source>
        <tissue evidence="3">Muscle</tissue>
    </source>
</reference>
<proteinExistence type="predicted"/>
<evidence type="ECO:0000313" key="3">
    <source>
        <dbReference type="EMBL" id="ROT67555.1"/>
    </source>
</evidence>
<evidence type="ECO:0000259" key="2">
    <source>
        <dbReference type="Pfam" id="PF13843"/>
    </source>
</evidence>
<dbReference type="Proteomes" id="UP000283509">
    <property type="component" value="Unassembled WGS sequence"/>
</dbReference>
<feature type="region of interest" description="Disordered" evidence="1">
    <location>
        <begin position="1"/>
        <end position="28"/>
    </location>
</feature>
<feature type="compositionally biased region" description="Acidic residues" evidence="1">
    <location>
        <begin position="13"/>
        <end position="28"/>
    </location>
</feature>
<organism evidence="3 4">
    <name type="scientific">Penaeus vannamei</name>
    <name type="common">Whiteleg shrimp</name>
    <name type="synonym">Litopenaeus vannamei</name>
    <dbReference type="NCBI Taxonomy" id="6689"/>
    <lineage>
        <taxon>Eukaryota</taxon>
        <taxon>Metazoa</taxon>
        <taxon>Ecdysozoa</taxon>
        <taxon>Arthropoda</taxon>
        <taxon>Crustacea</taxon>
        <taxon>Multicrustacea</taxon>
        <taxon>Malacostraca</taxon>
        <taxon>Eumalacostraca</taxon>
        <taxon>Eucarida</taxon>
        <taxon>Decapoda</taxon>
        <taxon>Dendrobranchiata</taxon>
        <taxon>Penaeoidea</taxon>
        <taxon>Penaeidae</taxon>
        <taxon>Penaeus</taxon>
    </lineage>
</organism>
<protein>
    <submittedName>
        <fullName evidence="3">Putative piggyBac transposable element-derived protein 4</fullName>
    </submittedName>
</protein>
<dbReference type="EMBL" id="QCYY01002801">
    <property type="protein sequence ID" value="ROT67555.1"/>
    <property type="molecule type" value="Genomic_DNA"/>
</dbReference>
<dbReference type="InterPro" id="IPR029526">
    <property type="entry name" value="PGBD"/>
</dbReference>
<name>A0A423STK6_PENVA</name>
<evidence type="ECO:0000313" key="4">
    <source>
        <dbReference type="Proteomes" id="UP000283509"/>
    </source>
</evidence>
<dbReference type="PANTHER" id="PTHR46599">
    <property type="entry name" value="PIGGYBAC TRANSPOSABLE ELEMENT-DERIVED PROTEIN 4"/>
    <property type="match status" value="1"/>
</dbReference>
<feature type="compositionally biased region" description="Low complexity" evidence="1">
    <location>
        <begin position="1"/>
        <end position="12"/>
    </location>
</feature>
<keyword evidence="4" id="KW-1185">Reference proteome</keyword>
<reference evidence="3 4" key="1">
    <citation type="submission" date="2018-04" db="EMBL/GenBank/DDBJ databases">
        <authorList>
            <person name="Zhang X."/>
            <person name="Yuan J."/>
            <person name="Li F."/>
            <person name="Xiang J."/>
        </authorList>
    </citation>
    <scope>NUCLEOTIDE SEQUENCE [LARGE SCALE GENOMIC DNA]</scope>
    <source>
        <tissue evidence="3">Muscle</tissue>
    </source>
</reference>
<accession>A0A423STK6</accession>
<dbReference type="OrthoDB" id="6357869at2759"/>
<sequence length="568" mass="65041">MSTAHLLNSGSSSEDDSGNEVITSDESDFDLELEAQSDDELDFVSTYNTTVDSALDSDEPLSVHVTKTWNSNAPGTPDFRWRRAENVPRKHSFSGCPGVKVALNEDSTSLDIYQEFMTEELISYIVEETNRFAKTNEEARRHGRKWRPVTPAELHVYLGLRLLMGINRKPRLSFYWSRNPGVAMSIFPSTMPRERFEQISRNLHFVDNEADHDEEDRLWKLRRVLQLLGDRFKSIFVPDKSISIGESLWKFRGRLSFTTYNPSKRARFGVKVYKLSASDGPGAGYTAVFRIYTGNDKGSIPSSQKAVVDLMEAGDFFWKGYTVYVDNWYTSPVLFHFLQSRKTGAVGTARLNCRHMPRDLQVKKRGDMDFRSSPTGMLALSWMDTKQVNMLSTVHTSGMAEIQRQGGLRVKKPLCIIAYNDGMKGVDLGDQLANSYPSVRRSLKWYRKIFFYLYDLATVNSHAVYKYLGHRTTQVDFRLDLAMTVINHFLPDVEPYSKRGRPATLPSPSRFQGRTLHVVKEIPGKKYRRCFLCYRAGKRKMTRTICAGCQVSLCTYGCFERYHSQKNL</sequence>
<dbReference type="Pfam" id="PF13843">
    <property type="entry name" value="DDE_Tnp_1_7"/>
    <property type="match status" value="1"/>
</dbReference>